<dbReference type="PANTHER" id="PTHR48106">
    <property type="entry name" value="QUINONE OXIDOREDUCTASE PIG3-RELATED"/>
    <property type="match status" value="1"/>
</dbReference>
<dbReference type="GO" id="GO:0070402">
    <property type="term" value="F:NADPH binding"/>
    <property type="evidence" value="ECO:0007669"/>
    <property type="project" value="TreeGrafter"/>
</dbReference>
<accession>A0A8K1LS31</accession>
<evidence type="ECO:0000256" key="2">
    <source>
        <dbReference type="ARBA" id="ARBA00023002"/>
    </source>
</evidence>
<dbReference type="PANTHER" id="PTHR48106:SF18">
    <property type="entry name" value="QUINONE OXIDOREDUCTASE PIG3"/>
    <property type="match status" value="1"/>
</dbReference>
<dbReference type="Pfam" id="PF13602">
    <property type="entry name" value="ADH_zinc_N_2"/>
    <property type="match status" value="1"/>
</dbReference>
<keyword evidence="2" id="KW-0560">Oxidoreductase</keyword>
<dbReference type="OrthoDB" id="3509362at2759"/>
<keyword evidence="4" id="KW-1185">Reference proteome</keyword>
<protein>
    <submittedName>
        <fullName evidence="3">Uncharacterized protein</fullName>
    </submittedName>
</protein>
<reference evidence="3" key="1">
    <citation type="submission" date="2019-04" db="EMBL/GenBank/DDBJ databases">
        <title>Genome assembly of Zosterops borbonicus 15179.</title>
        <authorList>
            <person name="Leroy T."/>
            <person name="Anselmetti Y."/>
            <person name="Tilak M.-K."/>
            <person name="Nabholz B."/>
        </authorList>
    </citation>
    <scope>NUCLEOTIDE SEQUENCE</scope>
    <source>
        <strain evidence="3">HGM_15179</strain>
        <tissue evidence="3">Muscle</tissue>
    </source>
</reference>
<evidence type="ECO:0000256" key="1">
    <source>
        <dbReference type="ARBA" id="ARBA00022857"/>
    </source>
</evidence>
<dbReference type="GO" id="GO:0048038">
    <property type="term" value="F:quinone binding"/>
    <property type="evidence" value="ECO:0007669"/>
    <property type="project" value="TreeGrafter"/>
</dbReference>
<evidence type="ECO:0000313" key="3">
    <source>
        <dbReference type="EMBL" id="TRZ23881.1"/>
    </source>
</evidence>
<dbReference type="EMBL" id="SWJQ01000059">
    <property type="protein sequence ID" value="TRZ23881.1"/>
    <property type="molecule type" value="Genomic_DNA"/>
</dbReference>
<keyword evidence="1" id="KW-0521">NADP</keyword>
<dbReference type="InterPro" id="IPR011032">
    <property type="entry name" value="GroES-like_sf"/>
</dbReference>
<evidence type="ECO:0000313" key="4">
    <source>
        <dbReference type="Proteomes" id="UP000796761"/>
    </source>
</evidence>
<sequence length="121" mass="13836">MRPAREKMFAAYFDRPGGPENLYMKEVVKPDPGEGEVLVRVFASALNKADLLQYKERLVRAFTEEALPHFSRWASPRLQPLVDSVYALQDIAKAHRAMEENRNIGKIIIEIPAFVKKGPRQ</sequence>
<name>A0A8K1LS31_9PASS</name>
<dbReference type="Proteomes" id="UP000796761">
    <property type="component" value="Unassembled WGS sequence"/>
</dbReference>
<dbReference type="SUPFAM" id="SSF50129">
    <property type="entry name" value="GroES-like"/>
    <property type="match status" value="1"/>
</dbReference>
<proteinExistence type="predicted"/>
<dbReference type="AlphaFoldDB" id="A0A8K1LS31"/>
<dbReference type="GO" id="GO:0003960">
    <property type="term" value="F:quinone reductase (NADPH) activity"/>
    <property type="evidence" value="ECO:0007669"/>
    <property type="project" value="TreeGrafter"/>
</dbReference>
<dbReference type="Gene3D" id="3.90.180.10">
    <property type="entry name" value="Medium-chain alcohol dehydrogenases, catalytic domain"/>
    <property type="match status" value="2"/>
</dbReference>
<organism evidence="3 4">
    <name type="scientific">Zosterops borbonicus</name>
    <dbReference type="NCBI Taxonomy" id="364589"/>
    <lineage>
        <taxon>Eukaryota</taxon>
        <taxon>Metazoa</taxon>
        <taxon>Chordata</taxon>
        <taxon>Craniata</taxon>
        <taxon>Vertebrata</taxon>
        <taxon>Euteleostomi</taxon>
        <taxon>Archelosauria</taxon>
        <taxon>Archosauria</taxon>
        <taxon>Dinosauria</taxon>
        <taxon>Saurischia</taxon>
        <taxon>Theropoda</taxon>
        <taxon>Coelurosauria</taxon>
        <taxon>Aves</taxon>
        <taxon>Neognathae</taxon>
        <taxon>Neoaves</taxon>
        <taxon>Telluraves</taxon>
        <taxon>Australaves</taxon>
        <taxon>Passeriformes</taxon>
        <taxon>Sylvioidea</taxon>
        <taxon>Zosteropidae</taxon>
        <taxon>Zosterops</taxon>
    </lineage>
</organism>
<gene>
    <name evidence="3" type="ORF">HGM15179_003233</name>
</gene>
<comment type="caution">
    <text evidence="3">The sequence shown here is derived from an EMBL/GenBank/DDBJ whole genome shotgun (WGS) entry which is preliminary data.</text>
</comment>